<dbReference type="Proteomes" id="UP000320055">
    <property type="component" value="Unassembled WGS sequence"/>
</dbReference>
<protein>
    <submittedName>
        <fullName evidence="2">Uncharacterized protein</fullName>
    </submittedName>
</protein>
<dbReference type="RefSeq" id="WP_144874908.1">
    <property type="nucleotide sequence ID" value="NZ_LR214137.1"/>
</dbReference>
<dbReference type="EMBL" id="CAACVJ010000337">
    <property type="protein sequence ID" value="VEP16088.1"/>
    <property type="molecule type" value="Genomic_DNA"/>
</dbReference>
<feature type="region of interest" description="Disordered" evidence="1">
    <location>
        <begin position="188"/>
        <end position="257"/>
    </location>
</feature>
<feature type="compositionally biased region" description="Acidic residues" evidence="1">
    <location>
        <begin position="206"/>
        <end position="216"/>
    </location>
</feature>
<evidence type="ECO:0000256" key="1">
    <source>
        <dbReference type="SAM" id="MobiDB-lite"/>
    </source>
</evidence>
<proteinExistence type="predicted"/>
<evidence type="ECO:0000313" key="3">
    <source>
        <dbReference type="Proteomes" id="UP000320055"/>
    </source>
</evidence>
<dbReference type="AlphaFoldDB" id="A0A563VXA5"/>
<feature type="compositionally biased region" description="Acidic residues" evidence="1">
    <location>
        <begin position="226"/>
        <end position="247"/>
    </location>
</feature>
<name>A0A563VXA5_9CYAN</name>
<organism evidence="2 3">
    <name type="scientific">Hyella patelloides LEGE 07179</name>
    <dbReference type="NCBI Taxonomy" id="945734"/>
    <lineage>
        <taxon>Bacteria</taxon>
        <taxon>Bacillati</taxon>
        <taxon>Cyanobacteriota</taxon>
        <taxon>Cyanophyceae</taxon>
        <taxon>Pleurocapsales</taxon>
        <taxon>Hyellaceae</taxon>
        <taxon>Hyella</taxon>
    </lineage>
</organism>
<accession>A0A563VXA5</accession>
<dbReference type="OrthoDB" id="463174at2"/>
<gene>
    <name evidence="2" type="ORF">H1P_4010008</name>
</gene>
<sequence>MASSKEFKQAIREGRLNDAFVIAMGNAPELHITTWVASQGNDSSQPREGECLRTHVNLVEGEIINEIGEQLIGDDLYSFLQQFHLQQLTQGHQTISQNLQSLQQMFRLLAVLQKQQKGEAYTPINTWKIADTALPPAPVSSPSLENNLSDETVELSLASESADLSSANDPEDEIVNDLLSLDDIDIEIEQPSTEQNPEENTKNEEDWGDWLDEDKLEDNSTVIGLDDLDIEQSEDWQSEDWGDETEFMSDPNKKDEG</sequence>
<keyword evidence="3" id="KW-1185">Reference proteome</keyword>
<reference evidence="2 3" key="1">
    <citation type="submission" date="2019-01" db="EMBL/GenBank/DDBJ databases">
        <authorList>
            <person name="Brito A."/>
        </authorList>
    </citation>
    <scope>NUCLEOTIDE SEQUENCE [LARGE SCALE GENOMIC DNA]</scope>
    <source>
        <strain evidence="2">1</strain>
    </source>
</reference>
<evidence type="ECO:0000313" key="2">
    <source>
        <dbReference type="EMBL" id="VEP16088.1"/>
    </source>
</evidence>